<dbReference type="RefSeq" id="XP_018186964.1">
    <property type="nucleotide sequence ID" value="XM_018329493.1"/>
</dbReference>
<dbReference type="EMBL" id="KV407461">
    <property type="protein sequence ID" value="KZF21409.1"/>
    <property type="molecule type" value="Genomic_DNA"/>
</dbReference>
<keyword evidence="2" id="KW-0812">Transmembrane</keyword>
<keyword evidence="2" id="KW-0472">Membrane</keyword>
<dbReference type="OMA" id="IADKVMH"/>
<keyword evidence="2" id="KW-1133">Transmembrane helix</keyword>
<sequence length="169" mass="19802">MGKFTGFFKTVLVPALISLGLYLILHYFLLPVIRRHRHRYSQYLPLQSISDRTTSASLRVLRALNTLDWRPRWANSLPVWRNYQNHHLYNDEELLDDELGEGMVGFDVNTIRREELEIQASHGIDNQRRLSRELEEGFRDESDEENKDGDPRLPQQSRSAGQRTPSNLN</sequence>
<dbReference type="OrthoDB" id="5427070at2759"/>
<feature type="compositionally biased region" description="Polar residues" evidence="1">
    <location>
        <begin position="154"/>
        <end position="169"/>
    </location>
</feature>
<dbReference type="Proteomes" id="UP000076632">
    <property type="component" value="Unassembled WGS sequence"/>
</dbReference>
<feature type="region of interest" description="Disordered" evidence="1">
    <location>
        <begin position="129"/>
        <end position="169"/>
    </location>
</feature>
<dbReference type="AlphaFoldDB" id="A0A165FUV8"/>
<keyword evidence="4" id="KW-1185">Reference proteome</keyword>
<dbReference type="STRING" id="1328760.A0A165FUV8"/>
<accession>A0A165FUV8</accession>
<gene>
    <name evidence="3" type="ORF">L228DRAFT_171739</name>
</gene>
<dbReference type="GeneID" id="28894630"/>
<evidence type="ECO:0000313" key="4">
    <source>
        <dbReference type="Proteomes" id="UP000076632"/>
    </source>
</evidence>
<proteinExistence type="predicted"/>
<dbReference type="InParanoid" id="A0A165FUV8"/>
<evidence type="ECO:0000256" key="1">
    <source>
        <dbReference type="SAM" id="MobiDB-lite"/>
    </source>
</evidence>
<feature type="compositionally biased region" description="Basic and acidic residues" evidence="1">
    <location>
        <begin position="129"/>
        <end position="140"/>
    </location>
</feature>
<reference evidence="3 4" key="1">
    <citation type="journal article" date="2016" name="Fungal Biol.">
        <title>The genome of Xylona heveae provides a window into fungal endophytism.</title>
        <authorList>
            <person name="Gazis R."/>
            <person name="Kuo A."/>
            <person name="Riley R."/>
            <person name="LaButti K."/>
            <person name="Lipzen A."/>
            <person name="Lin J."/>
            <person name="Amirebrahimi M."/>
            <person name="Hesse C.N."/>
            <person name="Spatafora J.W."/>
            <person name="Henrissat B."/>
            <person name="Hainaut M."/>
            <person name="Grigoriev I.V."/>
            <person name="Hibbett D.S."/>
        </authorList>
    </citation>
    <scope>NUCLEOTIDE SEQUENCE [LARGE SCALE GENOMIC DNA]</scope>
    <source>
        <strain evidence="3 4">TC161</strain>
    </source>
</reference>
<organism evidence="3 4">
    <name type="scientific">Xylona heveae (strain CBS 132557 / TC161)</name>
    <dbReference type="NCBI Taxonomy" id="1328760"/>
    <lineage>
        <taxon>Eukaryota</taxon>
        <taxon>Fungi</taxon>
        <taxon>Dikarya</taxon>
        <taxon>Ascomycota</taxon>
        <taxon>Pezizomycotina</taxon>
        <taxon>Xylonomycetes</taxon>
        <taxon>Xylonales</taxon>
        <taxon>Xylonaceae</taxon>
        <taxon>Xylona</taxon>
    </lineage>
</organism>
<name>A0A165FUV8_XYLHT</name>
<protein>
    <submittedName>
        <fullName evidence="3">Uncharacterized protein</fullName>
    </submittedName>
</protein>
<evidence type="ECO:0000313" key="3">
    <source>
        <dbReference type="EMBL" id="KZF21409.1"/>
    </source>
</evidence>
<evidence type="ECO:0000256" key="2">
    <source>
        <dbReference type="SAM" id="Phobius"/>
    </source>
</evidence>
<feature type="transmembrane region" description="Helical" evidence="2">
    <location>
        <begin position="12"/>
        <end position="33"/>
    </location>
</feature>